<feature type="transmembrane region" description="Helical" evidence="1">
    <location>
        <begin position="104"/>
        <end position="126"/>
    </location>
</feature>
<keyword evidence="1" id="KW-0472">Membrane</keyword>
<reference evidence="2 3" key="1">
    <citation type="submission" date="2019-02" db="EMBL/GenBank/DDBJ databases">
        <title>Deep-cultivation of Planctomycetes and their phenomic and genomic characterization uncovers novel biology.</title>
        <authorList>
            <person name="Wiegand S."/>
            <person name="Jogler M."/>
            <person name="Boedeker C."/>
            <person name="Pinto D."/>
            <person name="Vollmers J."/>
            <person name="Rivas-Marin E."/>
            <person name="Kohn T."/>
            <person name="Peeters S.H."/>
            <person name="Heuer A."/>
            <person name="Rast P."/>
            <person name="Oberbeckmann S."/>
            <person name="Bunk B."/>
            <person name="Jeske O."/>
            <person name="Meyerdierks A."/>
            <person name="Storesund J.E."/>
            <person name="Kallscheuer N."/>
            <person name="Luecker S."/>
            <person name="Lage O.M."/>
            <person name="Pohl T."/>
            <person name="Merkel B.J."/>
            <person name="Hornburger P."/>
            <person name="Mueller R.-W."/>
            <person name="Bruemmer F."/>
            <person name="Labrenz M."/>
            <person name="Spormann A.M."/>
            <person name="Op Den Camp H."/>
            <person name="Overmann J."/>
            <person name="Amann R."/>
            <person name="Jetten M.S.M."/>
            <person name="Mascher T."/>
            <person name="Medema M.H."/>
            <person name="Devos D.P."/>
            <person name="Kaster A.-K."/>
            <person name="Ovreas L."/>
            <person name="Rohde M."/>
            <person name="Galperin M.Y."/>
            <person name="Jogler C."/>
        </authorList>
    </citation>
    <scope>NUCLEOTIDE SEQUENCE [LARGE SCALE GENOMIC DNA]</scope>
    <source>
        <strain evidence="2 3">Pla52n</strain>
    </source>
</reference>
<keyword evidence="1" id="KW-0812">Transmembrane</keyword>
<dbReference type="Proteomes" id="UP000320176">
    <property type="component" value="Unassembled WGS sequence"/>
</dbReference>
<accession>A0A5C5ZXM8</accession>
<comment type="caution">
    <text evidence="2">The sequence shown here is derived from an EMBL/GenBank/DDBJ whole genome shotgun (WGS) entry which is preliminary data.</text>
</comment>
<dbReference type="RefSeq" id="WP_146523200.1">
    <property type="nucleotide sequence ID" value="NZ_CP151726.1"/>
</dbReference>
<keyword evidence="1" id="KW-1133">Transmembrane helix</keyword>
<dbReference type="AlphaFoldDB" id="A0A5C5ZXM8"/>
<evidence type="ECO:0000313" key="3">
    <source>
        <dbReference type="Proteomes" id="UP000320176"/>
    </source>
</evidence>
<evidence type="ECO:0000256" key="1">
    <source>
        <dbReference type="SAM" id="Phobius"/>
    </source>
</evidence>
<dbReference type="EMBL" id="SJPN01000011">
    <property type="protein sequence ID" value="TWT92412.1"/>
    <property type="molecule type" value="Genomic_DNA"/>
</dbReference>
<gene>
    <name evidence="2" type="ORF">Pla52n_62860</name>
</gene>
<sequence>MSNPYAPPTETVETSQRATLPEVAKPIFLIWEKLRLIYIAVLGMITAGALVMHQISTPVTGKEMQEALGAVLFGAIFANLCYFAGPVIETYITWLGYRGLALRWALFITGTAFAGLLALVTIGFTLSPF</sequence>
<dbReference type="OrthoDB" id="279298at2"/>
<proteinExistence type="predicted"/>
<feature type="transmembrane region" description="Helical" evidence="1">
    <location>
        <begin position="67"/>
        <end position="92"/>
    </location>
</feature>
<name>A0A5C5ZXM8_9BACT</name>
<evidence type="ECO:0000313" key="2">
    <source>
        <dbReference type="EMBL" id="TWT92412.1"/>
    </source>
</evidence>
<feature type="transmembrane region" description="Helical" evidence="1">
    <location>
        <begin position="36"/>
        <end position="55"/>
    </location>
</feature>
<organism evidence="2 3">
    <name type="scientific">Stieleria varia</name>
    <dbReference type="NCBI Taxonomy" id="2528005"/>
    <lineage>
        <taxon>Bacteria</taxon>
        <taxon>Pseudomonadati</taxon>
        <taxon>Planctomycetota</taxon>
        <taxon>Planctomycetia</taxon>
        <taxon>Pirellulales</taxon>
        <taxon>Pirellulaceae</taxon>
        <taxon>Stieleria</taxon>
    </lineage>
</organism>
<keyword evidence="3" id="KW-1185">Reference proteome</keyword>
<protein>
    <submittedName>
        <fullName evidence="2">Uncharacterized protein</fullName>
    </submittedName>
</protein>